<keyword evidence="6" id="KW-1185">Reference proteome</keyword>
<dbReference type="InterPro" id="IPR036397">
    <property type="entry name" value="RNaseH_sf"/>
</dbReference>
<feature type="compositionally biased region" description="Polar residues" evidence="2">
    <location>
        <begin position="242"/>
        <end position="270"/>
    </location>
</feature>
<evidence type="ECO:0008006" key="7">
    <source>
        <dbReference type="Google" id="ProtNLM"/>
    </source>
</evidence>
<dbReference type="GO" id="GO:0003676">
    <property type="term" value="F:nucleic acid binding"/>
    <property type="evidence" value="ECO:0007669"/>
    <property type="project" value="InterPro"/>
</dbReference>
<evidence type="ECO:0000259" key="3">
    <source>
        <dbReference type="Pfam" id="PF19259"/>
    </source>
</evidence>
<gene>
    <name evidence="5" type="ORF">SASPL_121426</name>
</gene>
<dbReference type="PANTHER" id="PTHR35046">
    <property type="entry name" value="ZINC KNUCKLE (CCHC-TYPE) FAMILY PROTEIN"/>
    <property type="match status" value="1"/>
</dbReference>
<dbReference type="Proteomes" id="UP000298416">
    <property type="component" value="Unassembled WGS sequence"/>
</dbReference>
<feature type="region of interest" description="Disordered" evidence="2">
    <location>
        <begin position="553"/>
        <end position="576"/>
    </location>
</feature>
<feature type="region of interest" description="Disordered" evidence="2">
    <location>
        <begin position="242"/>
        <end position="272"/>
    </location>
</feature>
<dbReference type="EMBL" id="PNBA02000007">
    <property type="protein sequence ID" value="KAG6419210.1"/>
    <property type="molecule type" value="Genomic_DNA"/>
</dbReference>
<evidence type="ECO:0000256" key="1">
    <source>
        <dbReference type="SAM" id="Coils"/>
    </source>
</evidence>
<dbReference type="Pfam" id="PF19259">
    <property type="entry name" value="Ty3_capsid"/>
    <property type="match status" value="1"/>
</dbReference>
<accession>A0A8X8XW20</accession>
<comment type="caution">
    <text evidence="5">The sequence shown here is derived from an EMBL/GenBank/DDBJ whole genome shotgun (WGS) entry which is preliminary data.</text>
</comment>
<protein>
    <recommendedName>
        <fullName evidence="7">Retrotransposon gag domain-containing protein</fullName>
    </recommendedName>
</protein>
<dbReference type="PANTHER" id="PTHR35046:SF18">
    <property type="entry name" value="RNA-DIRECTED DNA POLYMERASE"/>
    <property type="match status" value="1"/>
</dbReference>
<reference evidence="5" key="1">
    <citation type="submission" date="2018-01" db="EMBL/GenBank/DDBJ databases">
        <authorList>
            <person name="Mao J.F."/>
        </authorList>
    </citation>
    <scope>NUCLEOTIDE SEQUENCE</scope>
    <source>
        <strain evidence="5">Huo1</strain>
        <tissue evidence="5">Leaf</tissue>
    </source>
</reference>
<reference evidence="5" key="2">
    <citation type="submission" date="2020-08" db="EMBL/GenBank/DDBJ databases">
        <title>Plant Genome Project.</title>
        <authorList>
            <person name="Zhang R.-G."/>
        </authorList>
    </citation>
    <scope>NUCLEOTIDE SEQUENCE</scope>
    <source>
        <strain evidence="5">Huo1</strain>
        <tissue evidence="5">Leaf</tissue>
    </source>
</reference>
<evidence type="ECO:0000259" key="4">
    <source>
        <dbReference type="Pfam" id="PF25431"/>
    </source>
</evidence>
<dbReference type="AlphaFoldDB" id="A0A8X8XW20"/>
<evidence type="ECO:0000313" key="6">
    <source>
        <dbReference type="Proteomes" id="UP000298416"/>
    </source>
</evidence>
<name>A0A8X8XW20_SALSN</name>
<dbReference type="Pfam" id="PF25431">
    <property type="entry name" value="zf-C17orf113"/>
    <property type="match status" value="1"/>
</dbReference>
<feature type="domain" description="Ty3 transposon capsid-like protein" evidence="3">
    <location>
        <begin position="166"/>
        <end position="256"/>
    </location>
</feature>
<evidence type="ECO:0000313" key="5">
    <source>
        <dbReference type="EMBL" id="KAG6419210.1"/>
    </source>
</evidence>
<feature type="compositionally biased region" description="Polar residues" evidence="2">
    <location>
        <begin position="557"/>
        <end position="567"/>
    </location>
</feature>
<organism evidence="5">
    <name type="scientific">Salvia splendens</name>
    <name type="common">Scarlet sage</name>
    <dbReference type="NCBI Taxonomy" id="180675"/>
    <lineage>
        <taxon>Eukaryota</taxon>
        <taxon>Viridiplantae</taxon>
        <taxon>Streptophyta</taxon>
        <taxon>Embryophyta</taxon>
        <taxon>Tracheophyta</taxon>
        <taxon>Spermatophyta</taxon>
        <taxon>Magnoliopsida</taxon>
        <taxon>eudicotyledons</taxon>
        <taxon>Gunneridae</taxon>
        <taxon>Pentapetalae</taxon>
        <taxon>asterids</taxon>
        <taxon>lamiids</taxon>
        <taxon>Lamiales</taxon>
        <taxon>Lamiaceae</taxon>
        <taxon>Nepetoideae</taxon>
        <taxon>Mentheae</taxon>
        <taxon>Salviinae</taxon>
        <taxon>Salvia</taxon>
        <taxon>Salvia subgen. Calosphace</taxon>
        <taxon>core Calosphace</taxon>
    </lineage>
</organism>
<evidence type="ECO:0000256" key="2">
    <source>
        <dbReference type="SAM" id="MobiDB-lite"/>
    </source>
</evidence>
<sequence>MFSNSTHVNTVPLYLNSVPSNAPPSYVYAQPSVVNQVGPPELSPAARLLARTYENQALVFRDEQGQERVYCSICCEYGSGSSSRGYGYHSPDGSRNITVPAFEAHRGTKYHAKAVIAKEKGKQPLEPAVTAPEPVFGATSEQGSVTAVIVEVSLLQQLVTCMEKVLFQQYQRCQQNNRSVHDYTCEFNRLTTRTKLSESTSQRVARYMEGLKPQIRNRIGIQHIRTLRDAKSFALKAEQMIQQNPFRNQQNSDRTRPTGQASGEAPTQQISEKKGAVEGFKNTPAQQQLGGRPNTNPYSRPFMGKCYRCGGPETEFCDPDGDGDMNDGDSDNDLLAGVCRRVLDSTQDGGSMENIIGGKVARTLESQMEPHPNSYTLGRIAATSGGIRVAQRCRPWQFDVSSCHDGRTNTYSFEKGEKLCSAPVLAFPDFQKVFEVDCDASGDKPRQWDLALPQAEFAYNSVQHSSTGHSPFSLVYTKVPTIVVDLLPPGREPRGTADEVDERIVETREETIQKLHEANKRYKEKADVHRREKIFEVGDEVMVFLRKERVPYGDPTPLQNSRSSSSPVEEHDAEQTGGSRFLIDILFPEVIFC</sequence>
<feature type="domain" description="C17orf113 probable zinc finger" evidence="4">
    <location>
        <begin position="57"/>
        <end position="121"/>
    </location>
</feature>
<feature type="coiled-coil region" evidence="1">
    <location>
        <begin position="505"/>
        <end position="532"/>
    </location>
</feature>
<dbReference type="InterPro" id="IPR057456">
    <property type="entry name" value="Znf_C17orf113"/>
</dbReference>
<keyword evidence="1" id="KW-0175">Coiled coil</keyword>
<dbReference type="Gene3D" id="3.30.420.10">
    <property type="entry name" value="Ribonuclease H-like superfamily/Ribonuclease H"/>
    <property type="match status" value="1"/>
</dbReference>
<dbReference type="InterPro" id="IPR045358">
    <property type="entry name" value="Ty3_capsid"/>
</dbReference>
<proteinExistence type="predicted"/>